<feature type="transmembrane region" description="Helical" evidence="10">
    <location>
        <begin position="200"/>
        <end position="227"/>
    </location>
</feature>
<reference evidence="12" key="1">
    <citation type="submission" date="2023-08" db="EMBL/GenBank/DDBJ databases">
        <authorList>
            <person name="Alioto T."/>
            <person name="Alioto T."/>
            <person name="Gomez Garrido J."/>
        </authorList>
    </citation>
    <scope>NUCLEOTIDE SEQUENCE</scope>
</reference>
<evidence type="ECO:0000313" key="12">
    <source>
        <dbReference type="EMBL" id="CAI9740612.1"/>
    </source>
</evidence>
<evidence type="ECO:0000256" key="5">
    <source>
        <dbReference type="ARBA" id="ARBA00022833"/>
    </source>
</evidence>
<keyword evidence="4 8" id="KW-0863">Zinc-finger</keyword>
<keyword evidence="6 10" id="KW-1133">Transmembrane helix</keyword>
<evidence type="ECO:0000256" key="3">
    <source>
        <dbReference type="ARBA" id="ARBA00022723"/>
    </source>
</evidence>
<sequence length="544" mass="62580">MAGRLGNPGDQMLGSPSTGSQVLMKQPKTTELFHARDIIVDVGNRNNAMAMNPIRARRFQHAGGHGHIHRHYNLTLDLSRLSADQQRWLKEHQRLHEKHRGHETMHLEMILILLATLVVAQFLLVQWKERHFRSFKRATLLGMWLIPLAFSIKFHWYRFVIVWIIFSVVTAFVTLKATAKPLSGNTPRLVYKWFLFLYKLSYTMGLIGYFIIMFTIFGLNLLFLIRFQAAMDFAMLILFYGLYFGVVGRDFAEVCSDTMAAHIGFYTPSGLPNRDYDWRLCAVCGNPTSVSSDRTSSDDSRYLEHRNDIDSDSDDPDNVRPVVAAEKICKLTCGHSFHEFCIRGWCIVGKKQTCPYCKEKVDLKRMFPSPWERPHVLYGNLLDWIRYLVVWQPLLLRLLLQEANMNQLSYVIPARFLILIAHFIAVVMITLSRERNVMESLPLSYTSEEYSSKQTEFVVALSLSYVMFTCEFLGFLSGTTMFIGSQCIFSAITHGIGAIVSASFILQSSIVFFYWFIFGFCSVLPTFTEVLTVFGVHCFHRGLY</sequence>
<proteinExistence type="predicted"/>
<dbReference type="AlphaFoldDB" id="A0AA36BVN4"/>
<feature type="transmembrane region" description="Helical" evidence="10">
    <location>
        <begin position="408"/>
        <end position="431"/>
    </location>
</feature>
<evidence type="ECO:0000256" key="4">
    <source>
        <dbReference type="ARBA" id="ARBA00022771"/>
    </source>
</evidence>
<dbReference type="Pfam" id="PF14995">
    <property type="entry name" value="TMEM107"/>
    <property type="match status" value="1"/>
</dbReference>
<feature type="transmembrane region" description="Helical" evidence="10">
    <location>
        <begin position="137"/>
        <end position="154"/>
    </location>
</feature>
<dbReference type="GO" id="GO:0061630">
    <property type="term" value="F:ubiquitin protein ligase activity"/>
    <property type="evidence" value="ECO:0007669"/>
    <property type="project" value="TreeGrafter"/>
</dbReference>
<organism evidence="12 13">
    <name type="scientific">Octopus vulgaris</name>
    <name type="common">Common octopus</name>
    <dbReference type="NCBI Taxonomy" id="6645"/>
    <lineage>
        <taxon>Eukaryota</taxon>
        <taxon>Metazoa</taxon>
        <taxon>Spiralia</taxon>
        <taxon>Lophotrochozoa</taxon>
        <taxon>Mollusca</taxon>
        <taxon>Cephalopoda</taxon>
        <taxon>Coleoidea</taxon>
        <taxon>Octopodiformes</taxon>
        <taxon>Octopoda</taxon>
        <taxon>Incirrata</taxon>
        <taxon>Octopodidae</taxon>
        <taxon>Octopus</taxon>
    </lineage>
</organism>
<dbReference type="SMART" id="SM00184">
    <property type="entry name" value="RING"/>
    <property type="match status" value="1"/>
</dbReference>
<dbReference type="GO" id="GO:0008270">
    <property type="term" value="F:zinc ion binding"/>
    <property type="evidence" value="ECO:0007669"/>
    <property type="project" value="UniProtKB-KW"/>
</dbReference>
<evidence type="ECO:0000313" key="13">
    <source>
        <dbReference type="Proteomes" id="UP001162480"/>
    </source>
</evidence>
<keyword evidence="5" id="KW-0862">Zinc</keyword>
<dbReference type="Pfam" id="PF00097">
    <property type="entry name" value="zf-C3HC4"/>
    <property type="match status" value="1"/>
</dbReference>
<name>A0AA36BVN4_OCTVU</name>
<feature type="transmembrane region" description="Helical" evidence="10">
    <location>
        <begin position="233"/>
        <end position="252"/>
    </location>
</feature>
<dbReference type="PROSITE" id="PS50089">
    <property type="entry name" value="ZF_RING_2"/>
    <property type="match status" value="1"/>
</dbReference>
<dbReference type="Gene3D" id="3.30.40.10">
    <property type="entry name" value="Zinc/RING finger domain, C3HC4 (zinc finger)"/>
    <property type="match status" value="1"/>
</dbReference>
<evidence type="ECO:0000256" key="8">
    <source>
        <dbReference type="PROSITE-ProRule" id="PRU00175"/>
    </source>
</evidence>
<feature type="domain" description="RING-type" evidence="11">
    <location>
        <begin position="281"/>
        <end position="358"/>
    </location>
</feature>
<evidence type="ECO:0000256" key="7">
    <source>
        <dbReference type="ARBA" id="ARBA00023136"/>
    </source>
</evidence>
<dbReference type="GO" id="GO:0036503">
    <property type="term" value="P:ERAD pathway"/>
    <property type="evidence" value="ECO:0007669"/>
    <property type="project" value="TreeGrafter"/>
</dbReference>
<evidence type="ECO:0000259" key="11">
    <source>
        <dbReference type="PROSITE" id="PS50089"/>
    </source>
</evidence>
<keyword evidence="13" id="KW-1185">Reference proteome</keyword>
<keyword evidence="2 10" id="KW-0812">Transmembrane</keyword>
<dbReference type="PANTHER" id="PTHR13407:SF0">
    <property type="entry name" value="FI05221P"/>
    <property type="match status" value="1"/>
</dbReference>
<dbReference type="CDD" id="cd16475">
    <property type="entry name" value="RING-H2_RNF121-like"/>
    <property type="match status" value="1"/>
</dbReference>
<evidence type="ECO:0000256" key="6">
    <source>
        <dbReference type="ARBA" id="ARBA00022989"/>
    </source>
</evidence>
<dbReference type="GO" id="GO:0005789">
    <property type="term" value="C:endoplasmic reticulum membrane"/>
    <property type="evidence" value="ECO:0007669"/>
    <property type="project" value="TreeGrafter"/>
</dbReference>
<keyword evidence="3" id="KW-0479">Metal-binding</keyword>
<dbReference type="PANTHER" id="PTHR13407">
    <property type="entry name" value="RNF121 PROTEIN"/>
    <property type="match status" value="1"/>
</dbReference>
<dbReference type="Proteomes" id="UP001162480">
    <property type="component" value="Chromosome 25"/>
</dbReference>
<feature type="transmembrane region" description="Helical" evidence="10">
    <location>
        <begin position="512"/>
        <end position="539"/>
    </location>
</feature>
<dbReference type="InterPro" id="IPR040176">
    <property type="entry name" value="RNF121/RNF175"/>
</dbReference>
<dbReference type="SUPFAM" id="SSF57850">
    <property type="entry name" value="RING/U-box"/>
    <property type="match status" value="1"/>
</dbReference>
<evidence type="ECO:0000256" key="2">
    <source>
        <dbReference type="ARBA" id="ARBA00022692"/>
    </source>
</evidence>
<feature type="region of interest" description="Disordered" evidence="9">
    <location>
        <begin position="1"/>
        <end position="22"/>
    </location>
</feature>
<dbReference type="InterPro" id="IPR013083">
    <property type="entry name" value="Znf_RING/FYVE/PHD"/>
</dbReference>
<comment type="subcellular location">
    <subcellularLocation>
        <location evidence="1">Membrane</location>
        <topology evidence="1">Multi-pass membrane protein</topology>
    </subcellularLocation>
</comment>
<feature type="transmembrane region" description="Helical" evidence="10">
    <location>
        <begin position="160"/>
        <end position="179"/>
    </location>
</feature>
<accession>A0AA36BVN4</accession>
<gene>
    <name evidence="12" type="ORF">OCTVUL_1B030851</name>
</gene>
<evidence type="ECO:0000256" key="9">
    <source>
        <dbReference type="SAM" id="MobiDB-lite"/>
    </source>
</evidence>
<dbReference type="InterPro" id="IPR029248">
    <property type="entry name" value="TMEM107"/>
</dbReference>
<feature type="transmembrane region" description="Helical" evidence="10">
    <location>
        <begin position="488"/>
        <end position="506"/>
    </location>
</feature>
<evidence type="ECO:0000256" key="1">
    <source>
        <dbReference type="ARBA" id="ARBA00004141"/>
    </source>
</evidence>
<dbReference type="InterPro" id="IPR001841">
    <property type="entry name" value="Znf_RING"/>
</dbReference>
<dbReference type="GO" id="GO:0000139">
    <property type="term" value="C:Golgi membrane"/>
    <property type="evidence" value="ECO:0007669"/>
    <property type="project" value="TreeGrafter"/>
</dbReference>
<protein>
    <submittedName>
        <fullName evidence="12">Finger 121-like isoform X1</fullName>
    </submittedName>
</protein>
<keyword evidence="7 10" id="KW-0472">Membrane</keyword>
<dbReference type="EMBL" id="OX597838">
    <property type="protein sequence ID" value="CAI9740612.1"/>
    <property type="molecule type" value="Genomic_DNA"/>
</dbReference>
<feature type="transmembrane region" description="Helical" evidence="10">
    <location>
        <begin position="105"/>
        <end position="125"/>
    </location>
</feature>
<evidence type="ECO:0000256" key="10">
    <source>
        <dbReference type="SAM" id="Phobius"/>
    </source>
</evidence>
<dbReference type="InterPro" id="IPR018957">
    <property type="entry name" value="Znf_C3HC4_RING-type"/>
</dbReference>